<evidence type="ECO:0008006" key="3">
    <source>
        <dbReference type="Google" id="ProtNLM"/>
    </source>
</evidence>
<name>A0A5A7MK59_COMTE</name>
<protein>
    <recommendedName>
        <fullName evidence="3">DUF1320 domain-containing protein</fullName>
    </recommendedName>
</protein>
<sequence length="172" mass="18822">MAYITPIDLSERPGAKELAEVATPEHKRIVDTALMDATLRGGDRSSWPTEDQADADAAMARILDAVAEADALIDGFLAKRGYTLPLAPVPKLVTGWSRSIARYLLHKSRISMESNDPIVRDYRDALKLLQLTADGKFSLGADDTVATGGASTDVRFSYPEPVFGRKQLSRFR</sequence>
<dbReference type="InterPro" id="IPR009752">
    <property type="entry name" value="Phage_Mu_GpJ"/>
</dbReference>
<organism evidence="1 2">
    <name type="scientific">Comamonas testosteroni</name>
    <name type="common">Pseudomonas testosteroni</name>
    <dbReference type="NCBI Taxonomy" id="285"/>
    <lineage>
        <taxon>Bacteria</taxon>
        <taxon>Pseudomonadati</taxon>
        <taxon>Pseudomonadota</taxon>
        <taxon>Betaproteobacteria</taxon>
        <taxon>Burkholderiales</taxon>
        <taxon>Comamonadaceae</taxon>
        <taxon>Comamonas</taxon>
    </lineage>
</organism>
<gene>
    <name evidence="1" type="ORF">CTTA_4070</name>
</gene>
<evidence type="ECO:0000313" key="1">
    <source>
        <dbReference type="EMBL" id="GEQ77065.1"/>
    </source>
</evidence>
<accession>A0A5A7MK59</accession>
<dbReference type="EMBL" id="BKBW01000009">
    <property type="protein sequence ID" value="GEQ77065.1"/>
    <property type="molecule type" value="Genomic_DNA"/>
</dbReference>
<comment type="caution">
    <text evidence="1">The sequence shown here is derived from an EMBL/GenBank/DDBJ whole genome shotgun (WGS) entry which is preliminary data.</text>
</comment>
<proteinExistence type="predicted"/>
<dbReference type="Pfam" id="PF07030">
    <property type="entry name" value="Phage_Mu_Gp36"/>
    <property type="match status" value="1"/>
</dbReference>
<reference evidence="1 2" key="1">
    <citation type="journal article" date="2019" name="Microbiol. Resour. Announc.">
        <title>Draft Genome Sequence of Comamonas testosteroni TA441, a Bacterium That Has a Cryptic Phenol Degradation Gene Cluster.</title>
        <authorList>
            <person name="Arai H."/>
            <person name="Ishii M."/>
        </authorList>
    </citation>
    <scope>NUCLEOTIDE SEQUENCE [LARGE SCALE GENOMIC DNA]</scope>
    <source>
        <strain evidence="1 2">TA441</strain>
    </source>
</reference>
<dbReference type="AlphaFoldDB" id="A0A5A7MK59"/>
<dbReference type="RefSeq" id="WP_149356607.1">
    <property type="nucleotide sequence ID" value="NZ_BKBW01000009.1"/>
</dbReference>
<dbReference type="Proteomes" id="UP000323105">
    <property type="component" value="Unassembled WGS sequence"/>
</dbReference>
<evidence type="ECO:0000313" key="2">
    <source>
        <dbReference type="Proteomes" id="UP000323105"/>
    </source>
</evidence>